<feature type="coiled-coil region" evidence="5">
    <location>
        <begin position="158"/>
        <end position="227"/>
    </location>
</feature>
<dbReference type="RefSeq" id="WP_311822912.1">
    <property type="nucleotide sequence ID" value="NZ_JARPYF010000007.1"/>
</dbReference>
<feature type="coiled-coil region" evidence="5">
    <location>
        <begin position="513"/>
        <end position="572"/>
    </location>
</feature>
<feature type="coiled-coil region" evidence="5">
    <location>
        <begin position="62"/>
        <end position="128"/>
    </location>
</feature>
<evidence type="ECO:0000313" key="8">
    <source>
        <dbReference type="EMBL" id="MDT2600048.1"/>
    </source>
</evidence>
<feature type="coiled-coil region" evidence="5">
    <location>
        <begin position="393"/>
        <end position="466"/>
    </location>
</feature>
<keyword evidence="4" id="KW-0572">Peptidoglycan-anchor</keyword>
<keyword evidence="1" id="KW-0134">Cell wall</keyword>
<organism evidence="8 9">
    <name type="scientific">Enterococcus hulanensis</name>
    <dbReference type="NCBI Taxonomy" id="2559929"/>
    <lineage>
        <taxon>Bacteria</taxon>
        <taxon>Bacillati</taxon>
        <taxon>Bacillota</taxon>
        <taxon>Bacilli</taxon>
        <taxon>Lactobacillales</taxon>
        <taxon>Enterococcaceae</taxon>
        <taxon>Enterococcus</taxon>
    </lineage>
</organism>
<feature type="domain" description="Gram-positive cocci surface proteins LPxTG" evidence="7">
    <location>
        <begin position="650"/>
        <end position="683"/>
    </location>
</feature>
<evidence type="ECO:0000256" key="2">
    <source>
        <dbReference type="ARBA" id="ARBA00022525"/>
    </source>
</evidence>
<evidence type="ECO:0000256" key="5">
    <source>
        <dbReference type="SAM" id="Coils"/>
    </source>
</evidence>
<keyword evidence="5" id="KW-0175">Coiled coil</keyword>
<evidence type="ECO:0000313" key="9">
    <source>
        <dbReference type="Proteomes" id="UP001252875"/>
    </source>
</evidence>
<evidence type="ECO:0000256" key="1">
    <source>
        <dbReference type="ARBA" id="ARBA00022512"/>
    </source>
</evidence>
<dbReference type="Proteomes" id="UP001252875">
    <property type="component" value="Unassembled WGS sequence"/>
</dbReference>
<keyword evidence="2" id="KW-0964">Secreted</keyword>
<evidence type="ECO:0000256" key="6">
    <source>
        <dbReference type="SAM" id="SignalP"/>
    </source>
</evidence>
<dbReference type="NCBIfam" id="TIGR01167">
    <property type="entry name" value="LPXTG_anchor"/>
    <property type="match status" value="1"/>
</dbReference>
<protein>
    <submittedName>
        <fullName evidence="8">LPXTG cell wall anchor domain-containing protein</fullName>
    </submittedName>
</protein>
<feature type="signal peptide" evidence="6">
    <location>
        <begin position="1"/>
        <end position="27"/>
    </location>
</feature>
<evidence type="ECO:0000256" key="3">
    <source>
        <dbReference type="ARBA" id="ARBA00022729"/>
    </source>
</evidence>
<feature type="chain" id="PRO_5045253324" evidence="6">
    <location>
        <begin position="28"/>
        <end position="683"/>
    </location>
</feature>
<dbReference type="PROSITE" id="PS50847">
    <property type="entry name" value="GRAM_POS_ANCHORING"/>
    <property type="match status" value="1"/>
</dbReference>
<sequence length="683" mass="73375">MKKKVLVQSLVASATLGSVVVAAPLQARGEQVEQTTTTTQTVQQSFDEVKYQALEQAAISAVEKAKQELQVAADTLAKLEEAAKKEIAGAEKNLADQQAALKAAEAKVAAAKETLKNEQEKLAKAQTRHDDRVAMAEAEIASAEKAIKEKEEPYLAAKEAAEKADATVNEKLAAYQAEQAKQQAIIEEAEAKIKQEEAVYQEAKEAFNQSETTIQDAELELEKTLNEINNQPNVIIEATNEKIAAQHAMEDLLIRHGNATSAYPALVAAAETAKTNFEKAEERQAAAFVTLDNEIAIFQALVTEQEAVLKQLGSNHADYASAEAELVNRKAGLKAAESEKAMYISETAQASAAYTAAQATADAGLAEIQAAEIAYQDSVVQNEVTKKAADEKIAAANEMMNNKASLIADAENKIQSANLEQEKKHTAMKDAEASMNDVTAEQQKIIQEAKDAIAKSFAEVSDAEKAYQVANIDREVKEKEYNTVLNQQQPIIDFASETIKEAKADLQTQVEATAKAQKALDDAEKAVKSLEAAVADAQKNLEAVKADTAEKIAAAKADLAKKETALKEAEDYLAGLRAGGNDARTGKLKANYVGMSSSYQQGYEDAYALLSFTSQNVLAQTSTVQATTVQQKNIYIKEYKKVLPVTKGQLPQTGDAENLAAVLMGLGLITISGAALLKKKYAV</sequence>
<dbReference type="EMBL" id="JARPYI010000004">
    <property type="protein sequence ID" value="MDT2600048.1"/>
    <property type="molecule type" value="Genomic_DNA"/>
</dbReference>
<name>A0ABU3F0L6_9ENTE</name>
<evidence type="ECO:0000256" key="4">
    <source>
        <dbReference type="ARBA" id="ARBA00023088"/>
    </source>
</evidence>
<keyword evidence="3 6" id="KW-0732">Signal</keyword>
<proteinExistence type="predicted"/>
<accession>A0ABU3F0L6</accession>
<gene>
    <name evidence="8" type="ORF">P7D85_09690</name>
</gene>
<keyword evidence="9" id="KW-1185">Reference proteome</keyword>
<comment type="caution">
    <text evidence="8">The sequence shown here is derived from an EMBL/GenBank/DDBJ whole genome shotgun (WGS) entry which is preliminary data.</text>
</comment>
<dbReference type="InterPro" id="IPR019931">
    <property type="entry name" value="LPXTG_anchor"/>
</dbReference>
<dbReference type="Pfam" id="PF00746">
    <property type="entry name" value="Gram_pos_anchor"/>
    <property type="match status" value="1"/>
</dbReference>
<reference evidence="8 9" key="1">
    <citation type="submission" date="2023-03" db="EMBL/GenBank/DDBJ databases">
        <authorList>
            <person name="Shen W."/>
            <person name="Cai J."/>
        </authorList>
    </citation>
    <scope>NUCLEOTIDE SEQUENCE [LARGE SCALE GENOMIC DNA]</scope>
    <source>
        <strain evidence="8 9">D6-4</strain>
    </source>
</reference>
<evidence type="ECO:0000259" key="7">
    <source>
        <dbReference type="PROSITE" id="PS50847"/>
    </source>
</evidence>